<organism evidence="3 4">
    <name type="scientific">Apiospora hydei</name>
    <dbReference type="NCBI Taxonomy" id="1337664"/>
    <lineage>
        <taxon>Eukaryota</taxon>
        <taxon>Fungi</taxon>
        <taxon>Dikarya</taxon>
        <taxon>Ascomycota</taxon>
        <taxon>Pezizomycotina</taxon>
        <taxon>Sordariomycetes</taxon>
        <taxon>Xylariomycetidae</taxon>
        <taxon>Amphisphaeriales</taxon>
        <taxon>Apiosporaceae</taxon>
        <taxon>Apiospora</taxon>
    </lineage>
</organism>
<evidence type="ECO:0000313" key="3">
    <source>
        <dbReference type="EMBL" id="KAK8088544.1"/>
    </source>
</evidence>
<dbReference type="InterPro" id="IPR051693">
    <property type="entry name" value="UPF0046_metallophosphoest"/>
</dbReference>
<dbReference type="EMBL" id="JAQQWN010000004">
    <property type="protein sequence ID" value="KAK8088544.1"/>
    <property type="molecule type" value="Genomic_DNA"/>
</dbReference>
<proteinExistence type="predicted"/>
<dbReference type="CDD" id="cd07379">
    <property type="entry name" value="MPP_239FB"/>
    <property type="match status" value="1"/>
</dbReference>
<dbReference type="PANTHER" id="PTHR12905">
    <property type="entry name" value="METALLOPHOSPHOESTERASE"/>
    <property type="match status" value="1"/>
</dbReference>
<dbReference type="PANTHER" id="PTHR12905:SF28">
    <property type="entry name" value="RHAMNOGALACTURONATE LYASE C-RELATED"/>
    <property type="match status" value="1"/>
</dbReference>
<evidence type="ECO:0000256" key="1">
    <source>
        <dbReference type="SAM" id="Phobius"/>
    </source>
</evidence>
<evidence type="ECO:0000259" key="2">
    <source>
        <dbReference type="Pfam" id="PF00149"/>
    </source>
</evidence>
<accession>A0ABR1WZJ5</accession>
<sequence>MTTSLGATSMPTPAPHTNVRIRGQRKRLVAQALLKYHQKRLRPPGKTGLSSAPVRVVCISDTHNKQPSLPPGDILIHAGDLTESGSFDEMQAGLWWLNSQPYKYKIYVAGNHDVLLDEDFLSKYPERRYGQTKTKADLDWGDIIYLQDSSVTLSVATKEAGDQGIAPSSGNKERKLTVFGSPWTPQHGISAFQYRLDAVDHWEERMALMEQPPDILVTHAPPRNYLDQRDFHLAGCPYLAETVHRLRPRLMVFGHIHVAYGREDIILDGVQRAYGKVMTGWAGWGMLAWMAISVACCRIASYLSKFLPRREQKITTFVNAAVVAGQQNELRNPPIVVDI</sequence>
<keyword evidence="1" id="KW-0812">Transmembrane</keyword>
<evidence type="ECO:0000313" key="4">
    <source>
        <dbReference type="Proteomes" id="UP001433268"/>
    </source>
</evidence>
<dbReference type="Pfam" id="PF00149">
    <property type="entry name" value="Metallophos"/>
    <property type="match status" value="1"/>
</dbReference>
<dbReference type="InterPro" id="IPR029052">
    <property type="entry name" value="Metallo-depent_PP-like"/>
</dbReference>
<keyword evidence="1" id="KW-0472">Membrane</keyword>
<keyword evidence="1" id="KW-1133">Transmembrane helix</keyword>
<name>A0ABR1WZJ5_9PEZI</name>
<feature type="transmembrane region" description="Helical" evidence="1">
    <location>
        <begin position="281"/>
        <end position="303"/>
    </location>
</feature>
<protein>
    <recommendedName>
        <fullName evidence="2">Calcineurin-like phosphoesterase domain-containing protein</fullName>
    </recommendedName>
</protein>
<gene>
    <name evidence="3" type="ORF">PG997_003505</name>
</gene>
<reference evidence="3 4" key="1">
    <citation type="submission" date="2023-01" db="EMBL/GenBank/DDBJ databases">
        <title>Analysis of 21 Apiospora genomes using comparative genomics revels a genus with tremendous synthesis potential of carbohydrate active enzymes and secondary metabolites.</title>
        <authorList>
            <person name="Sorensen T."/>
        </authorList>
    </citation>
    <scope>NUCLEOTIDE SEQUENCE [LARGE SCALE GENOMIC DNA]</scope>
    <source>
        <strain evidence="3 4">CBS 114990</strain>
    </source>
</reference>
<dbReference type="Gene3D" id="3.60.21.10">
    <property type="match status" value="1"/>
</dbReference>
<dbReference type="GeneID" id="92040880"/>
<feature type="domain" description="Calcineurin-like phosphoesterase" evidence="2">
    <location>
        <begin position="58"/>
        <end position="258"/>
    </location>
</feature>
<dbReference type="InterPro" id="IPR004843">
    <property type="entry name" value="Calcineurin-like_PHP"/>
</dbReference>
<dbReference type="SUPFAM" id="SSF56300">
    <property type="entry name" value="Metallo-dependent phosphatases"/>
    <property type="match status" value="1"/>
</dbReference>
<comment type="caution">
    <text evidence="3">The sequence shown here is derived from an EMBL/GenBank/DDBJ whole genome shotgun (WGS) entry which is preliminary data.</text>
</comment>
<dbReference type="Proteomes" id="UP001433268">
    <property type="component" value="Unassembled WGS sequence"/>
</dbReference>
<dbReference type="RefSeq" id="XP_066671438.1">
    <property type="nucleotide sequence ID" value="XM_066807820.1"/>
</dbReference>
<keyword evidence="4" id="KW-1185">Reference proteome</keyword>